<evidence type="ECO:0000313" key="4">
    <source>
        <dbReference type="EMBL" id="SIT13027.1"/>
    </source>
</evidence>
<sequence length="222" mass="24489">MDQVQQKKRELMEAAHKLKEAGLLFRGYHANLSARISEDTMILTSGGSVEHLDENGFALIRLDGQVIEGDIAPVMAEIIQMHAGVYRERPSVGCVIHTHAPHATSFAVAQQPIPVVYEPLVRFGVTEDIPVVPWAPRGSDASVKGIVQIVKERPGVWAVLLANHGVLAFSRTITETVQLLATLDEAAEIVLNARMLGGEKRLPDQAFTQIQERMREFAEVKR</sequence>
<dbReference type="Pfam" id="PF00596">
    <property type="entry name" value="Aldolase_II"/>
    <property type="match status" value="1"/>
</dbReference>
<reference evidence="5" key="1">
    <citation type="submission" date="2017-01" db="EMBL/GenBank/DDBJ databases">
        <authorList>
            <person name="Varghese N."/>
            <person name="Submissions S."/>
        </authorList>
    </citation>
    <scope>NUCLEOTIDE SEQUENCE [LARGE SCALE GENOMIC DNA]</scope>
    <source>
        <strain evidence="5">DSM 16176</strain>
    </source>
</reference>
<keyword evidence="1" id="KW-0479">Metal-binding</keyword>
<keyword evidence="5" id="KW-1185">Reference proteome</keyword>
<dbReference type="GO" id="GO:0005829">
    <property type="term" value="C:cytosol"/>
    <property type="evidence" value="ECO:0007669"/>
    <property type="project" value="TreeGrafter"/>
</dbReference>
<evidence type="ECO:0000313" key="5">
    <source>
        <dbReference type="Proteomes" id="UP000186156"/>
    </source>
</evidence>
<dbReference type="PANTHER" id="PTHR22789:SF0">
    <property type="entry name" value="3-OXO-TETRONATE 4-PHOSPHATE DECARBOXYLASE-RELATED"/>
    <property type="match status" value="1"/>
</dbReference>
<protein>
    <submittedName>
        <fullName evidence="4">L-fuculose-phosphate aldolase</fullName>
    </submittedName>
</protein>
<evidence type="ECO:0000256" key="2">
    <source>
        <dbReference type="ARBA" id="ARBA00023239"/>
    </source>
</evidence>
<gene>
    <name evidence="4" type="ORF">SAMN05421799_11626</name>
</gene>
<name>A0A1N7PRG0_9BACL</name>
<dbReference type="InterPro" id="IPR050197">
    <property type="entry name" value="Aldolase_class_II_sugar_metab"/>
</dbReference>
<dbReference type="GO" id="GO:0046872">
    <property type="term" value="F:metal ion binding"/>
    <property type="evidence" value="ECO:0007669"/>
    <property type="project" value="UniProtKB-KW"/>
</dbReference>
<dbReference type="InterPro" id="IPR001303">
    <property type="entry name" value="Aldolase_II/adducin_N"/>
</dbReference>
<dbReference type="AlphaFoldDB" id="A0A1N7PRG0"/>
<proteinExistence type="predicted"/>
<keyword evidence="2" id="KW-0456">Lyase</keyword>
<dbReference type="Gene3D" id="3.40.225.10">
    <property type="entry name" value="Class II aldolase/adducin N-terminal domain"/>
    <property type="match status" value="1"/>
</dbReference>
<dbReference type="EMBL" id="FTOO01000016">
    <property type="protein sequence ID" value="SIT13027.1"/>
    <property type="molecule type" value="Genomic_DNA"/>
</dbReference>
<dbReference type="InterPro" id="IPR036409">
    <property type="entry name" value="Aldolase_II/adducin_N_sf"/>
</dbReference>
<dbReference type="SMART" id="SM01007">
    <property type="entry name" value="Aldolase_II"/>
    <property type="match status" value="1"/>
</dbReference>
<dbReference type="STRING" id="252246.SAMN05421799_11626"/>
<evidence type="ECO:0000256" key="1">
    <source>
        <dbReference type="ARBA" id="ARBA00022723"/>
    </source>
</evidence>
<organism evidence="4 5">
    <name type="scientific">Alicyclobacillus vulcanalis</name>
    <dbReference type="NCBI Taxonomy" id="252246"/>
    <lineage>
        <taxon>Bacteria</taxon>
        <taxon>Bacillati</taxon>
        <taxon>Bacillota</taxon>
        <taxon>Bacilli</taxon>
        <taxon>Bacillales</taxon>
        <taxon>Alicyclobacillaceae</taxon>
        <taxon>Alicyclobacillus</taxon>
    </lineage>
</organism>
<dbReference type="PANTHER" id="PTHR22789">
    <property type="entry name" value="FUCULOSE PHOSPHATE ALDOLASE"/>
    <property type="match status" value="1"/>
</dbReference>
<accession>A0A1N7PRG0</accession>
<dbReference type="Proteomes" id="UP000186156">
    <property type="component" value="Unassembled WGS sequence"/>
</dbReference>
<dbReference type="OrthoDB" id="9794581at2"/>
<evidence type="ECO:0000259" key="3">
    <source>
        <dbReference type="SMART" id="SM01007"/>
    </source>
</evidence>
<feature type="domain" description="Class II aldolase/adducin N-terminal" evidence="3">
    <location>
        <begin position="9"/>
        <end position="191"/>
    </location>
</feature>
<dbReference type="GO" id="GO:0019323">
    <property type="term" value="P:pentose catabolic process"/>
    <property type="evidence" value="ECO:0007669"/>
    <property type="project" value="TreeGrafter"/>
</dbReference>
<dbReference type="SUPFAM" id="SSF53639">
    <property type="entry name" value="AraD/HMP-PK domain-like"/>
    <property type="match status" value="1"/>
</dbReference>
<dbReference type="GO" id="GO:0016832">
    <property type="term" value="F:aldehyde-lyase activity"/>
    <property type="evidence" value="ECO:0007669"/>
    <property type="project" value="TreeGrafter"/>
</dbReference>
<dbReference type="RefSeq" id="WP_076349170.1">
    <property type="nucleotide sequence ID" value="NZ_FTOO01000016.1"/>
</dbReference>